<evidence type="ECO:0000313" key="7">
    <source>
        <dbReference type="Proteomes" id="UP000719766"/>
    </source>
</evidence>
<feature type="repeat" description="WD" evidence="3">
    <location>
        <begin position="14"/>
        <end position="55"/>
    </location>
</feature>
<evidence type="ECO:0000256" key="2">
    <source>
        <dbReference type="ARBA" id="ARBA00022737"/>
    </source>
</evidence>
<dbReference type="Pfam" id="PF00400">
    <property type="entry name" value="WD40"/>
    <property type="match status" value="6"/>
</dbReference>
<feature type="domain" description="Heterokaryon incompatibility" evidence="5">
    <location>
        <begin position="813"/>
        <end position="897"/>
    </location>
</feature>
<evidence type="ECO:0000313" key="6">
    <source>
        <dbReference type="EMBL" id="KAG1793170.1"/>
    </source>
</evidence>
<dbReference type="InterPro" id="IPR010730">
    <property type="entry name" value="HET"/>
</dbReference>
<name>A0A9P7AQQ2_9AGAM</name>
<dbReference type="Proteomes" id="UP000719766">
    <property type="component" value="Unassembled WGS sequence"/>
</dbReference>
<dbReference type="CDD" id="cd00200">
    <property type="entry name" value="WD40"/>
    <property type="match status" value="1"/>
</dbReference>
<evidence type="ECO:0000256" key="1">
    <source>
        <dbReference type="ARBA" id="ARBA00022574"/>
    </source>
</evidence>
<dbReference type="InterPro" id="IPR001680">
    <property type="entry name" value="WD40_rpt"/>
</dbReference>
<dbReference type="InterPro" id="IPR015943">
    <property type="entry name" value="WD40/YVTN_repeat-like_dom_sf"/>
</dbReference>
<keyword evidence="1 3" id="KW-0853">WD repeat</keyword>
<dbReference type="PROSITE" id="PS00678">
    <property type="entry name" value="WD_REPEATS_1"/>
    <property type="match status" value="1"/>
</dbReference>
<dbReference type="PANTHER" id="PTHR10622:SF10">
    <property type="entry name" value="HET DOMAIN-CONTAINING PROTEIN"/>
    <property type="match status" value="1"/>
</dbReference>
<dbReference type="EMBL" id="JABBWE010000032">
    <property type="protein sequence ID" value="KAG1793170.1"/>
    <property type="molecule type" value="Genomic_DNA"/>
</dbReference>
<sequence length="1276" mass="143201">MSNLIPITTPLQEFDGHRNGINAVAVFPDKRRMVTGSRDTTLCLWDLKTGVVLNTMKGHRNGVRTLAVSRDGQLIASGDWGDVFIWHGETGESLTKIEAHSNWITSLDFSPDGTVLTSTGSYDKTMKPWNTKTWQPQGDPIQCGIFVNCVRYSPSGERIAIATNRHIEIYNSGMRKRVAKFKAHIGDNLSLVWTPDGTRLLTSGNDLDPTIRKWDTITWNQVGDPWTGHTDHINAIAIHPAGTLAASASTDKRIRLWRLSDRQTIAVFKHSFEAICVTFSVDGNHILSGGGDNMISEWPVPQGTHPKTIAITTVRDAYRDGDLSTDEELPTQDITTDANNHTSYTHRSKILAITTARTACVNGDLSTAEELLTQDVNNDPNNHTSYAHRSFVMARKHDWDRALRDAMNSINIEPSLTGYISKGIALCGIGRVPDARAAFDVASMYTDQDSQILHFLLLIKVCCISLASSPLHRIFQAIALFNADQYDEANLLLKELTTGCPHADTLACRVVQAYLRVEFGLEALNGARHDEAAVHFTAAIDCSNLPLKSEIHEIYEDLVVLFGWDLKSLWLTAHQKRCDALLLAGKLQDGVRSYRYMMDSTDETTRAICLEWFNAFTEKCSAPLLTGGDAALAASDFDRAIDLYSAAIDLDSGSYVFFVNRSRAKLGKRLWEEALLDAQKATELNPSSHVGYELMHTALRGAQRYDEAIEAFKIMLSKLDHSPEAHIRDLRQQYVCPSEAEDAIQRAVWIELEYAPLRLLSTSTGLLCDRVAQINAFKTSAEYNELISFSTKDSNLRAERIKDVVATYFRCVLLSHRWEETEVLLHDIQDKDVRELNGLGGIAKLQSFCVVARNSGYRWAWMDTCCIDKRSNTELQESVNSMFVWYRHSALTIVYLCDVPPSSRPGALASSVWNQRGWTFQEFVAPKVVIFYQKDWSLYLDDRSPNHKESPAIMKELEDATGIDARALISFRPGMSDARQRLQWASSRVTTLQEDVAYSLFGIFGVHLPVIYGEKKQNALGRLLQEIVARSGDITVLDWIGQPSEFNSCLPAYITSYATPARVLRSLSEDQIQTTISSLRENPLVVNVASELYDRLDHTSAARFANCRLHLPCMAFRVTEVNLSYGTSQEARYEVKADGLHDLLITTKEPIVQFSQIRPTQQTLVLVRPWDRSLLELPDFTDLQDDTESEGDYWTPPSSPSDDLPSRSVVKQEVDDLELRALRLVVRLGQPFGAFLLARQRGGEYKRVASDRDIIAQVKDVTSRWDLMDIRTIEIL</sequence>
<dbReference type="PROSITE" id="PS50082">
    <property type="entry name" value="WD_REPEATS_2"/>
    <property type="match status" value="4"/>
</dbReference>
<reference evidence="6" key="1">
    <citation type="journal article" date="2020" name="New Phytol.">
        <title>Comparative genomics reveals dynamic genome evolution in host specialist ectomycorrhizal fungi.</title>
        <authorList>
            <person name="Lofgren L.A."/>
            <person name="Nguyen N.H."/>
            <person name="Vilgalys R."/>
            <person name="Ruytinx J."/>
            <person name="Liao H.L."/>
            <person name="Branco S."/>
            <person name="Kuo A."/>
            <person name="LaButti K."/>
            <person name="Lipzen A."/>
            <person name="Andreopoulos W."/>
            <person name="Pangilinan J."/>
            <person name="Riley R."/>
            <person name="Hundley H."/>
            <person name="Na H."/>
            <person name="Barry K."/>
            <person name="Grigoriev I.V."/>
            <person name="Stajich J.E."/>
            <person name="Kennedy P.G."/>
        </authorList>
    </citation>
    <scope>NUCLEOTIDE SEQUENCE</scope>
    <source>
        <strain evidence="6">S12</strain>
    </source>
</reference>
<dbReference type="GeneID" id="64604628"/>
<evidence type="ECO:0000256" key="4">
    <source>
        <dbReference type="SAM" id="MobiDB-lite"/>
    </source>
</evidence>
<dbReference type="SMART" id="SM00320">
    <property type="entry name" value="WD40"/>
    <property type="match status" value="7"/>
</dbReference>
<comment type="caution">
    <text evidence="6">The sequence shown here is derived from an EMBL/GenBank/DDBJ whole genome shotgun (WGS) entry which is preliminary data.</text>
</comment>
<dbReference type="SUPFAM" id="SSF48452">
    <property type="entry name" value="TPR-like"/>
    <property type="match status" value="2"/>
</dbReference>
<organism evidence="6 7">
    <name type="scientific">Suillus plorans</name>
    <dbReference type="NCBI Taxonomy" id="116603"/>
    <lineage>
        <taxon>Eukaryota</taxon>
        <taxon>Fungi</taxon>
        <taxon>Dikarya</taxon>
        <taxon>Basidiomycota</taxon>
        <taxon>Agaricomycotina</taxon>
        <taxon>Agaricomycetes</taxon>
        <taxon>Agaricomycetidae</taxon>
        <taxon>Boletales</taxon>
        <taxon>Suillineae</taxon>
        <taxon>Suillaceae</taxon>
        <taxon>Suillus</taxon>
    </lineage>
</organism>
<feature type="repeat" description="WD" evidence="3">
    <location>
        <begin position="97"/>
        <end position="133"/>
    </location>
</feature>
<feature type="repeat" description="WD" evidence="3">
    <location>
        <begin position="226"/>
        <end position="267"/>
    </location>
</feature>
<dbReference type="AlphaFoldDB" id="A0A9P7AQQ2"/>
<dbReference type="RefSeq" id="XP_041159659.1">
    <property type="nucleotide sequence ID" value="XM_041310864.1"/>
</dbReference>
<dbReference type="PROSITE" id="PS50294">
    <property type="entry name" value="WD_REPEATS_REGION"/>
    <property type="match status" value="3"/>
</dbReference>
<dbReference type="InterPro" id="IPR011990">
    <property type="entry name" value="TPR-like_helical_dom_sf"/>
</dbReference>
<proteinExistence type="predicted"/>
<protein>
    <recommendedName>
        <fullName evidence="5">Heterokaryon incompatibility domain-containing protein</fullName>
    </recommendedName>
</protein>
<accession>A0A9P7AQQ2</accession>
<feature type="region of interest" description="Disordered" evidence="4">
    <location>
        <begin position="1181"/>
        <end position="1207"/>
    </location>
</feature>
<dbReference type="InterPro" id="IPR011047">
    <property type="entry name" value="Quinoprotein_ADH-like_sf"/>
</dbReference>
<keyword evidence="7" id="KW-1185">Reference proteome</keyword>
<evidence type="ECO:0000259" key="5">
    <source>
        <dbReference type="Pfam" id="PF06985"/>
    </source>
</evidence>
<feature type="compositionally biased region" description="Acidic residues" evidence="4">
    <location>
        <begin position="1182"/>
        <end position="1191"/>
    </location>
</feature>
<keyword evidence="2" id="KW-0677">Repeat</keyword>
<dbReference type="SUPFAM" id="SSF50998">
    <property type="entry name" value="Quinoprotein alcohol dehydrogenase-like"/>
    <property type="match status" value="1"/>
</dbReference>
<evidence type="ECO:0000256" key="3">
    <source>
        <dbReference type="PROSITE-ProRule" id="PRU00221"/>
    </source>
</evidence>
<dbReference type="PANTHER" id="PTHR10622">
    <property type="entry name" value="HET DOMAIN-CONTAINING PROTEIN"/>
    <property type="match status" value="1"/>
</dbReference>
<dbReference type="Pfam" id="PF06985">
    <property type="entry name" value="HET"/>
    <property type="match status" value="1"/>
</dbReference>
<dbReference type="OrthoDB" id="2673453at2759"/>
<dbReference type="Gene3D" id="1.25.40.10">
    <property type="entry name" value="Tetratricopeptide repeat domain"/>
    <property type="match status" value="2"/>
</dbReference>
<dbReference type="InterPro" id="IPR019775">
    <property type="entry name" value="WD40_repeat_CS"/>
</dbReference>
<gene>
    <name evidence="6" type="ORF">HD556DRAFT_524563</name>
</gene>
<feature type="repeat" description="WD" evidence="3">
    <location>
        <begin position="267"/>
        <end position="308"/>
    </location>
</feature>
<dbReference type="Gene3D" id="2.130.10.10">
    <property type="entry name" value="YVTN repeat-like/Quinoprotein amine dehydrogenase"/>
    <property type="match status" value="2"/>
</dbReference>